<evidence type="ECO:0000256" key="6">
    <source>
        <dbReference type="SAM" id="Phobius"/>
    </source>
</evidence>
<feature type="transmembrane region" description="Helical" evidence="6">
    <location>
        <begin position="118"/>
        <end position="139"/>
    </location>
</feature>
<keyword evidence="8" id="KW-1185">Reference proteome</keyword>
<feature type="transmembrane region" description="Helical" evidence="6">
    <location>
        <begin position="40"/>
        <end position="66"/>
    </location>
</feature>
<dbReference type="Pfam" id="PF02361">
    <property type="entry name" value="CbiQ"/>
    <property type="match status" value="1"/>
</dbReference>
<sequence>MKKQYITFDPRSKLATILCASFLLMLRVNPLIETFFVLFLLFLLGLVGGLKKGLVLSGIYVGMFVIERFFFQEITGPFSALVSFVLVANRLLIPPIMSGTFAMTNTKMSEWIAAMKKMKLPAVVIIPFAVVCRFFPVLIQDFKEIRRAMKFRGIGLNSWDLVRHPILTLEYIIVPILVSVENTAVELSAASLVRGLGNESQGTSLYEITFSARDWCLVLCLSGFIVMGVLI</sequence>
<organism evidence="7 8">
    <name type="scientific">Candidatus Vagococcus giribetii</name>
    <dbReference type="NCBI Taxonomy" id="2230876"/>
    <lineage>
        <taxon>Bacteria</taxon>
        <taxon>Bacillati</taxon>
        <taxon>Bacillota</taxon>
        <taxon>Bacilli</taxon>
        <taxon>Lactobacillales</taxon>
        <taxon>Enterococcaceae</taxon>
        <taxon>Vagococcus</taxon>
    </lineage>
</organism>
<dbReference type="InterPro" id="IPR003339">
    <property type="entry name" value="ABC/ECF_trnsptr_transmembrane"/>
</dbReference>
<keyword evidence="4 6" id="KW-1133">Transmembrane helix</keyword>
<protein>
    <submittedName>
        <fullName evidence="7">Energy-coupling factor transporter transmembrane protein EcfT</fullName>
    </submittedName>
</protein>
<evidence type="ECO:0000313" key="8">
    <source>
        <dbReference type="Proteomes" id="UP000664857"/>
    </source>
</evidence>
<evidence type="ECO:0000256" key="2">
    <source>
        <dbReference type="ARBA" id="ARBA00022475"/>
    </source>
</evidence>
<proteinExistence type="predicted"/>
<dbReference type="PANTHER" id="PTHR34857">
    <property type="entry name" value="SLL0384 PROTEIN"/>
    <property type="match status" value="1"/>
</dbReference>
<evidence type="ECO:0000256" key="4">
    <source>
        <dbReference type="ARBA" id="ARBA00022989"/>
    </source>
</evidence>
<dbReference type="InterPro" id="IPR051611">
    <property type="entry name" value="ECF_transporter_component"/>
</dbReference>
<name>A0ABS3HQT6_9ENTE</name>
<reference evidence="7 8" key="1">
    <citation type="submission" date="2021-03" db="EMBL/GenBank/DDBJ databases">
        <title>Enterococcal diversity collection.</title>
        <authorList>
            <person name="Gilmore M.S."/>
            <person name="Schwartzman J."/>
            <person name="Van Tyne D."/>
            <person name="Martin M."/>
            <person name="Earl A.M."/>
            <person name="Manson A.L."/>
            <person name="Straub T."/>
            <person name="Salamzade R."/>
            <person name="Saavedra J."/>
            <person name="Lebreton F."/>
            <person name="Prichula J."/>
            <person name="Schaufler K."/>
            <person name="Gaca A."/>
            <person name="Sgardioli B."/>
            <person name="Wagenaar J."/>
            <person name="Strong T."/>
        </authorList>
    </citation>
    <scope>NUCLEOTIDE SEQUENCE [LARGE SCALE GENOMIC DNA]</scope>
    <source>
        <strain evidence="7 8">DIV0080</strain>
    </source>
</reference>
<evidence type="ECO:0000256" key="1">
    <source>
        <dbReference type="ARBA" id="ARBA00004141"/>
    </source>
</evidence>
<evidence type="ECO:0000256" key="5">
    <source>
        <dbReference type="ARBA" id="ARBA00023136"/>
    </source>
</evidence>
<keyword evidence="3 6" id="KW-0812">Transmembrane</keyword>
<evidence type="ECO:0000313" key="7">
    <source>
        <dbReference type="EMBL" id="MBO0476089.1"/>
    </source>
</evidence>
<gene>
    <name evidence="7" type="ORF">DOK76_03345</name>
</gene>
<keyword evidence="2" id="KW-1003">Cell membrane</keyword>
<evidence type="ECO:0000256" key="3">
    <source>
        <dbReference type="ARBA" id="ARBA00022692"/>
    </source>
</evidence>
<dbReference type="RefSeq" id="WP_206964990.1">
    <property type="nucleotide sequence ID" value="NZ_JAFLVX010000011.1"/>
</dbReference>
<dbReference type="PANTHER" id="PTHR34857:SF2">
    <property type="entry name" value="SLL0384 PROTEIN"/>
    <property type="match status" value="1"/>
</dbReference>
<dbReference type="EMBL" id="JAFLVX010000011">
    <property type="protein sequence ID" value="MBO0476089.1"/>
    <property type="molecule type" value="Genomic_DNA"/>
</dbReference>
<comment type="caution">
    <text evidence="7">The sequence shown here is derived from an EMBL/GenBank/DDBJ whole genome shotgun (WGS) entry which is preliminary data.</text>
</comment>
<dbReference type="CDD" id="cd16914">
    <property type="entry name" value="EcfT"/>
    <property type="match status" value="1"/>
</dbReference>
<keyword evidence="5 6" id="KW-0472">Membrane</keyword>
<accession>A0ABS3HQT6</accession>
<feature type="transmembrane region" description="Helical" evidence="6">
    <location>
        <begin position="78"/>
        <end position="98"/>
    </location>
</feature>
<comment type="subcellular location">
    <subcellularLocation>
        <location evidence="1">Membrane</location>
        <topology evidence="1">Multi-pass membrane protein</topology>
    </subcellularLocation>
</comment>
<dbReference type="Proteomes" id="UP000664857">
    <property type="component" value="Unassembled WGS sequence"/>
</dbReference>